<gene>
    <name evidence="1" type="ORF">BCV71DRAFT_171155</name>
</gene>
<evidence type="ECO:0000313" key="2">
    <source>
        <dbReference type="Proteomes" id="UP000242381"/>
    </source>
</evidence>
<reference evidence="1 2" key="1">
    <citation type="journal article" date="2016" name="Proc. Natl. Acad. Sci. U.S.A.">
        <title>Lipid metabolic changes in an early divergent fungus govern the establishment of a mutualistic symbiosis with endobacteria.</title>
        <authorList>
            <person name="Lastovetsky O.A."/>
            <person name="Gaspar M.L."/>
            <person name="Mondo S.J."/>
            <person name="LaButti K.M."/>
            <person name="Sandor L."/>
            <person name="Grigoriev I.V."/>
            <person name="Henry S.A."/>
            <person name="Pawlowska T.E."/>
        </authorList>
    </citation>
    <scope>NUCLEOTIDE SEQUENCE [LARGE SCALE GENOMIC DNA]</scope>
    <source>
        <strain evidence="1 2">ATCC 11559</strain>
    </source>
</reference>
<organism evidence="1 2">
    <name type="scientific">Rhizopus microsporus</name>
    <dbReference type="NCBI Taxonomy" id="58291"/>
    <lineage>
        <taxon>Eukaryota</taxon>
        <taxon>Fungi</taxon>
        <taxon>Fungi incertae sedis</taxon>
        <taxon>Mucoromycota</taxon>
        <taxon>Mucoromycotina</taxon>
        <taxon>Mucoromycetes</taxon>
        <taxon>Mucorales</taxon>
        <taxon>Mucorineae</taxon>
        <taxon>Rhizopodaceae</taxon>
        <taxon>Rhizopus</taxon>
    </lineage>
</organism>
<sequence length="89" mass="10298">MDSLTQKFTDLSVKKGTVHNFLKAEYNFSFRKLTTQPAARNSPAKIQERMNWVKKWTATDMNYLENCIFVDESGFNINMRSPSGWSLKG</sequence>
<protein>
    <submittedName>
        <fullName evidence="1">Uncharacterized protein</fullName>
    </submittedName>
</protein>
<dbReference type="Gene3D" id="3.30.420.10">
    <property type="entry name" value="Ribonuclease H-like superfamily/Ribonuclease H"/>
    <property type="match status" value="1"/>
</dbReference>
<dbReference type="Proteomes" id="UP000242381">
    <property type="component" value="Unassembled WGS sequence"/>
</dbReference>
<dbReference type="GO" id="GO:0003676">
    <property type="term" value="F:nucleic acid binding"/>
    <property type="evidence" value="ECO:0007669"/>
    <property type="project" value="InterPro"/>
</dbReference>
<dbReference type="AlphaFoldDB" id="A0A1X0SEX1"/>
<evidence type="ECO:0000313" key="1">
    <source>
        <dbReference type="EMBL" id="ORE22830.1"/>
    </source>
</evidence>
<dbReference type="VEuPathDB" id="FungiDB:BCV72DRAFT_338596"/>
<name>A0A1X0SEX1_RHIZD</name>
<accession>A0A1X0SEX1</accession>
<dbReference type="EMBL" id="KV921263">
    <property type="protein sequence ID" value="ORE22830.1"/>
    <property type="molecule type" value="Genomic_DNA"/>
</dbReference>
<dbReference type="InterPro" id="IPR036397">
    <property type="entry name" value="RNaseH_sf"/>
</dbReference>
<dbReference type="OMA" id="IQERMNW"/>
<proteinExistence type="predicted"/>